<comment type="caution">
    <text evidence="1">The sequence shown here is derived from an EMBL/GenBank/DDBJ whole genome shotgun (WGS) entry which is preliminary data.</text>
</comment>
<name>A0AAE3E426_9FIRM</name>
<sequence length="557" mass="64572">MKRYIDYLIRSEEHRVDEMLFLQIKDKNDLCYGLMRGDVIEAKPTIYMMATALALYLNSRSRYYKSEKLMEALQLAADGVARVQRKSGYIDYPCCNFFSAPDTSFCYKRLNDGYRLMKKYQDVADTTILQKKYLAIMRMAAEAIRDGGFHTPNHRWGICAALMQAAKLFADDTEFAKSLMDRTVLYLQEGIDGNAEGEYAERSTGNYNAVVNNAMMAMYQCSKDVKYLAYVERNLNMMMYYIEPNDMVFTQNSTRQDQGKEIFMDKYLYQYMYLIAYDGTDGFIKLTPEEHARFDGAAHQIIKGCAETGRQAPNCLHLLMIYDKTLDYTFENCGFLKTYRKLFKEAGVLRVKKENYSYTVMKNRSAFLYFNVNGLEAYLKIGESYCEIRNFIPDEMDIQEGKTVLSHTARGWYYLPWKEKQNTSDWWQMDHKKRDLMITSDLHTQVVITECEDGLEISVDTDGLERLPLRMELCVPSQTTLENDHFCMETVAGKSMVLSDDYVTMTKGLTSIEFGPGACEHHFKGHYSGEEVNADGYTIYCNTYTPTKRVYTLKVKQ</sequence>
<accession>A0AAE3E426</accession>
<dbReference type="AlphaFoldDB" id="A0AAE3E426"/>
<keyword evidence="2" id="KW-1185">Reference proteome</keyword>
<evidence type="ECO:0000313" key="2">
    <source>
        <dbReference type="Proteomes" id="UP001198200"/>
    </source>
</evidence>
<gene>
    <name evidence="1" type="ORF">LKD48_08095</name>
</gene>
<reference evidence="1 2" key="1">
    <citation type="submission" date="2021-10" db="EMBL/GenBank/DDBJ databases">
        <title>Anaerobic single-cell dispensing facilitates the cultivation of human gut bacteria.</title>
        <authorList>
            <person name="Afrizal A."/>
        </authorList>
    </citation>
    <scope>NUCLEOTIDE SEQUENCE [LARGE SCALE GENOMIC DNA]</scope>
    <source>
        <strain evidence="1 2">CLA-AA-H224</strain>
    </source>
</reference>
<protein>
    <submittedName>
        <fullName evidence="1">Uncharacterized protein</fullName>
    </submittedName>
</protein>
<organism evidence="1 2">
    <name type="scientific">Anthropogastromicrobium aceti</name>
    <dbReference type="NCBI Taxonomy" id="2981768"/>
    <lineage>
        <taxon>Bacteria</taxon>
        <taxon>Bacillati</taxon>
        <taxon>Bacillota</taxon>
        <taxon>Clostridia</taxon>
        <taxon>Lachnospirales</taxon>
        <taxon>Lachnospiraceae</taxon>
        <taxon>Anthropogastromicrobium</taxon>
    </lineage>
</organism>
<dbReference type="EMBL" id="JAJEQN010000017">
    <property type="protein sequence ID" value="MCC2221594.1"/>
    <property type="molecule type" value="Genomic_DNA"/>
</dbReference>
<dbReference type="Proteomes" id="UP001198200">
    <property type="component" value="Unassembled WGS sequence"/>
</dbReference>
<dbReference type="RefSeq" id="WP_308731700.1">
    <property type="nucleotide sequence ID" value="NZ_JAJEQN010000017.1"/>
</dbReference>
<proteinExistence type="predicted"/>
<evidence type="ECO:0000313" key="1">
    <source>
        <dbReference type="EMBL" id="MCC2221594.1"/>
    </source>
</evidence>